<feature type="compositionally biased region" description="Basic residues" evidence="1">
    <location>
        <begin position="470"/>
        <end position="479"/>
    </location>
</feature>
<dbReference type="InterPro" id="IPR056953">
    <property type="entry name" value="CUT_N"/>
</dbReference>
<feature type="compositionally biased region" description="Low complexity" evidence="1">
    <location>
        <begin position="80"/>
        <end position="98"/>
    </location>
</feature>
<comment type="caution">
    <text evidence="4">The sequence shown here is derived from an EMBL/GenBank/DDBJ whole genome shotgun (WGS) entry which is preliminary data.</text>
</comment>
<evidence type="ECO:0000313" key="5">
    <source>
        <dbReference type="Proteomes" id="UP000318571"/>
    </source>
</evidence>
<dbReference type="EMBL" id="VCGU01000011">
    <property type="protein sequence ID" value="TRY67115.1"/>
    <property type="molecule type" value="Genomic_DNA"/>
</dbReference>
<organism evidence="4 5">
    <name type="scientific">Tigriopus californicus</name>
    <name type="common">Marine copepod</name>
    <dbReference type="NCBI Taxonomy" id="6832"/>
    <lineage>
        <taxon>Eukaryota</taxon>
        <taxon>Metazoa</taxon>
        <taxon>Ecdysozoa</taxon>
        <taxon>Arthropoda</taxon>
        <taxon>Crustacea</taxon>
        <taxon>Multicrustacea</taxon>
        <taxon>Hexanauplia</taxon>
        <taxon>Copepoda</taxon>
        <taxon>Harpacticoida</taxon>
        <taxon>Harpacticidae</taxon>
        <taxon>Tigriopus</taxon>
    </lineage>
</organism>
<keyword evidence="5" id="KW-1185">Reference proteome</keyword>
<reference evidence="4 5" key="1">
    <citation type="journal article" date="2018" name="Nat. Ecol. Evol.">
        <title>Genomic signatures of mitonuclear coevolution across populations of Tigriopus californicus.</title>
        <authorList>
            <person name="Barreto F.S."/>
            <person name="Watson E.T."/>
            <person name="Lima T.G."/>
            <person name="Willett C.S."/>
            <person name="Edmands S."/>
            <person name="Li W."/>
            <person name="Burton R.S."/>
        </authorList>
    </citation>
    <scope>NUCLEOTIDE SEQUENCE [LARGE SCALE GENOMIC DNA]</scope>
    <source>
        <strain evidence="4 5">San Diego</strain>
    </source>
</reference>
<dbReference type="SMART" id="SM00241">
    <property type="entry name" value="ZP"/>
    <property type="match status" value="1"/>
</dbReference>
<dbReference type="InterPro" id="IPR001507">
    <property type="entry name" value="ZP_dom"/>
</dbReference>
<proteinExistence type="predicted"/>
<feature type="compositionally biased region" description="Low complexity" evidence="1">
    <location>
        <begin position="441"/>
        <end position="455"/>
    </location>
</feature>
<feature type="region of interest" description="Disordered" evidence="1">
    <location>
        <begin position="521"/>
        <end position="580"/>
    </location>
</feature>
<feature type="compositionally biased region" description="Polar residues" evidence="1">
    <location>
        <begin position="409"/>
        <end position="440"/>
    </location>
</feature>
<sequence>MTKNIVLGSPKMMSSRTLKSAQIRAVQSRTMALETSENNLSLSPSSNLIKTITITTGNTNNIATATTSSLIPSTTSAGCSSVPSSSAPSLSSPLSSAPPLLPPPPEKPIQRHKNRRGALTIGSSKISIHSVLISIVMIGLYFPAHLHAQNLYNNNNNNNADGSNELWQIERPKDMAQIADLEVMCGKQHMEVKLTFDRPFNGIVFSKGAVDRYDCIYVKPQTGFNQYKFDIMYDSCGSKPDLNGRFYENNIVIQYDQDLIEVWDEAKRLRCEWYNDYEKGVTKPPIRVSDLEVVELNFRGEFDMRVKSCEASDDKNRPIQLSDQNGCVLRPKMISKFMKMRSSDARATVVTYAFFHAFKFPDSMAVQIRCKVEICRFGCPDHCQNPGNYVAREQEVTSSISSYKEPKLSVSSSNKQETYQAPTGQEQSNYKLKPQVTPTFNGYQPNPRNNNNGNNKIRSKLSRQSVENRRPKKPLKRRITSPSELQRSGGNYSPIPPILPIPSALKNEARSATTPLGRARIQSGHELGPPPKRQAPHPPRQTVGSPPRPHWRGTRREDPGAFNSEDGEEQTVQEEEEEEAGGFANFLGFKFPSLPKISLPFFGGSGDDEDEDEVEKDSKRRTMFIFGLPFFQAKRPSSVPVSRTANHGQPLVYPSSFNTANRPVEPIEELDGPFPYGPRALNAKSLEKVQKRKRRSILTHHLSTRSADVGVRSGYEVVSQVDLDFTPDEERPDVSVLKGRIQSEEVIYGVCLPALGFSALFVLLSLLTVISILVSGFVCYRRQVQKVTEESPPQPLGAPSRVLSQSHLLSAPPLATVADPMVAQQQMGWGFQTWFRKTRMSGIPAPMY</sequence>
<evidence type="ECO:0000256" key="2">
    <source>
        <dbReference type="SAM" id="Phobius"/>
    </source>
</evidence>
<evidence type="ECO:0000259" key="3">
    <source>
        <dbReference type="PROSITE" id="PS51034"/>
    </source>
</evidence>
<dbReference type="Pfam" id="PF25057">
    <property type="entry name" value="CUT_N"/>
    <property type="match status" value="1"/>
</dbReference>
<keyword evidence="2" id="KW-0812">Transmembrane</keyword>
<feature type="domain" description="ZP" evidence="3">
    <location>
        <begin position="1"/>
        <end position="390"/>
    </location>
</feature>
<dbReference type="Proteomes" id="UP000318571">
    <property type="component" value="Chromosome 4"/>
</dbReference>
<dbReference type="AlphaFoldDB" id="A0A553NNV9"/>
<gene>
    <name evidence="4" type="ORF">TCAL_05870</name>
</gene>
<evidence type="ECO:0000256" key="1">
    <source>
        <dbReference type="SAM" id="MobiDB-lite"/>
    </source>
</evidence>
<feature type="compositionally biased region" description="Pro residues" evidence="1">
    <location>
        <begin position="528"/>
        <end position="539"/>
    </location>
</feature>
<evidence type="ECO:0000313" key="4">
    <source>
        <dbReference type="EMBL" id="TRY67115.1"/>
    </source>
</evidence>
<accession>A0A553NNV9</accession>
<feature type="transmembrane region" description="Helical" evidence="2">
    <location>
        <begin position="747"/>
        <end position="780"/>
    </location>
</feature>
<protein>
    <recommendedName>
        <fullName evidence="3">ZP domain-containing protein</fullName>
    </recommendedName>
</protein>
<feature type="region of interest" description="Disordered" evidence="1">
    <location>
        <begin position="72"/>
        <end position="114"/>
    </location>
</feature>
<feature type="region of interest" description="Disordered" evidence="1">
    <location>
        <begin position="402"/>
        <end position="499"/>
    </location>
</feature>
<keyword evidence="2" id="KW-1133">Transmembrane helix</keyword>
<name>A0A553NNV9_TIGCA</name>
<dbReference type="PANTHER" id="PTHR46560:SF1">
    <property type="entry name" value="MINIATURE"/>
    <property type="match status" value="1"/>
</dbReference>
<dbReference type="PANTHER" id="PTHR46560">
    <property type="entry name" value="CYPHER, ISOFORM B"/>
    <property type="match status" value="1"/>
</dbReference>
<feature type="compositionally biased region" description="Polar residues" evidence="1">
    <location>
        <begin position="480"/>
        <end position="491"/>
    </location>
</feature>
<keyword evidence="2" id="KW-0472">Membrane</keyword>
<feature type="compositionally biased region" description="Acidic residues" evidence="1">
    <location>
        <begin position="565"/>
        <end position="580"/>
    </location>
</feature>
<dbReference type="STRING" id="6832.A0A553NNV9"/>
<dbReference type="PROSITE" id="PS51034">
    <property type="entry name" value="ZP_2"/>
    <property type="match status" value="1"/>
</dbReference>